<comment type="subcellular location">
    <subcellularLocation>
        <location evidence="1">Membrane</location>
        <topology evidence="1">Multi-pass membrane protein</topology>
    </subcellularLocation>
</comment>
<feature type="transmembrane region" description="Helical" evidence="6">
    <location>
        <begin position="450"/>
        <end position="470"/>
    </location>
</feature>
<feature type="transmembrane region" description="Helical" evidence="6">
    <location>
        <begin position="114"/>
        <end position="132"/>
    </location>
</feature>
<dbReference type="GO" id="GO:0015297">
    <property type="term" value="F:antiporter activity"/>
    <property type="evidence" value="ECO:0007669"/>
    <property type="project" value="InterPro"/>
</dbReference>
<dbReference type="STRING" id="90262.A0A1X2IW71"/>
<keyword evidence="8" id="KW-1185">Reference proteome</keyword>
<keyword evidence="3 6" id="KW-0812">Transmembrane</keyword>
<dbReference type="OrthoDB" id="2126698at2759"/>
<feature type="transmembrane region" description="Helical" evidence="6">
    <location>
        <begin position="272"/>
        <end position="297"/>
    </location>
</feature>
<feature type="transmembrane region" description="Helical" evidence="6">
    <location>
        <begin position="423"/>
        <end position="444"/>
    </location>
</feature>
<name>A0A1X2IW71_9FUNG</name>
<evidence type="ECO:0000256" key="4">
    <source>
        <dbReference type="ARBA" id="ARBA00022989"/>
    </source>
</evidence>
<evidence type="ECO:0000256" key="5">
    <source>
        <dbReference type="ARBA" id="ARBA00023136"/>
    </source>
</evidence>
<evidence type="ECO:0000256" key="6">
    <source>
        <dbReference type="SAM" id="Phobius"/>
    </source>
</evidence>
<comment type="similarity">
    <text evidence="2">Belongs to the multi antimicrobial extrusion (MATE) (TC 2.A.66.1) family.</text>
</comment>
<sequence>MDISPSTPLIPVASPLGLNQKATFRQEVLWLLKNAIPLVISYLLQNSLQSVSVISAGHLGANELAAASLASMFVTVTGLSTVMGTTLCLDTLCSQAYTNRECDKKVVGLHVQRCLVFLAALFLPITALWWFAQDVFVLLRQEQQVAMLAGRFVQWMIPALPAFGLFESLKKMLQAQGLFRAPTYVLFVGAPFNVLASYFLVWHTPLGFIGAPIAAVLTYWLLVLLLVGYILYVDGSQVWPRWQWKASSSSSSSGVGVGGVLDYQAYVPMLKLAIPGILLICSENWAYEIIALASGWINDGATSQGAQSVIVTSVAMFYTIPFGVGISAANRVGNALGAQRPKQAALAAKTALVAACIVAFVNASVLFFYRRNWAYLFTDDEDVVILVSKVIPVVAVFIFGDNIAGIADGILNGQGRQHVGAWFNLAAYYLSSLPLGFFLCFKLNWGLQGIWFALMVSLLTVAIATIMVVLRSDWTQEAINARKRSSQEAKEL</sequence>
<evidence type="ECO:0000313" key="7">
    <source>
        <dbReference type="EMBL" id="ORZ23294.1"/>
    </source>
</evidence>
<feature type="transmembrane region" description="Helical" evidence="6">
    <location>
        <begin position="309"/>
        <end position="329"/>
    </location>
</feature>
<comment type="caution">
    <text evidence="7">The sequence shown here is derived from an EMBL/GenBank/DDBJ whole genome shotgun (WGS) entry which is preliminary data.</text>
</comment>
<feature type="transmembrane region" description="Helical" evidence="6">
    <location>
        <begin position="208"/>
        <end position="232"/>
    </location>
</feature>
<evidence type="ECO:0000256" key="1">
    <source>
        <dbReference type="ARBA" id="ARBA00004141"/>
    </source>
</evidence>
<protein>
    <submittedName>
        <fullName evidence="7">Mate-domain-containing protein</fullName>
    </submittedName>
</protein>
<keyword evidence="5 6" id="KW-0472">Membrane</keyword>
<evidence type="ECO:0000256" key="3">
    <source>
        <dbReference type="ARBA" id="ARBA00022692"/>
    </source>
</evidence>
<dbReference type="NCBIfam" id="TIGR00797">
    <property type="entry name" value="matE"/>
    <property type="match status" value="1"/>
</dbReference>
<gene>
    <name evidence="7" type="ORF">BCR42DRAFT_404429</name>
</gene>
<dbReference type="InterPro" id="IPR002528">
    <property type="entry name" value="MATE_fam"/>
</dbReference>
<dbReference type="PANTHER" id="PTHR11206">
    <property type="entry name" value="MULTIDRUG RESISTANCE PROTEIN"/>
    <property type="match status" value="1"/>
</dbReference>
<dbReference type="GO" id="GO:0016020">
    <property type="term" value="C:membrane"/>
    <property type="evidence" value="ECO:0007669"/>
    <property type="project" value="UniProtKB-SubCell"/>
</dbReference>
<evidence type="ECO:0000256" key="2">
    <source>
        <dbReference type="ARBA" id="ARBA00010199"/>
    </source>
</evidence>
<feature type="transmembrane region" description="Helical" evidence="6">
    <location>
        <begin position="390"/>
        <end position="411"/>
    </location>
</feature>
<dbReference type="Proteomes" id="UP000193560">
    <property type="component" value="Unassembled WGS sequence"/>
</dbReference>
<keyword evidence="4 6" id="KW-1133">Transmembrane helix</keyword>
<dbReference type="GO" id="GO:1990961">
    <property type="term" value="P:xenobiotic detoxification by transmembrane export across the plasma membrane"/>
    <property type="evidence" value="ECO:0007669"/>
    <property type="project" value="InterPro"/>
</dbReference>
<dbReference type="CDD" id="cd13132">
    <property type="entry name" value="MATE_eukaryotic"/>
    <property type="match status" value="1"/>
</dbReference>
<evidence type="ECO:0000313" key="8">
    <source>
        <dbReference type="Proteomes" id="UP000193560"/>
    </source>
</evidence>
<feature type="transmembrane region" description="Helical" evidence="6">
    <location>
        <begin position="152"/>
        <end position="169"/>
    </location>
</feature>
<accession>A0A1X2IW71</accession>
<feature type="transmembrane region" description="Helical" evidence="6">
    <location>
        <begin position="181"/>
        <end position="202"/>
    </location>
</feature>
<dbReference type="EMBL" id="MCGE01000003">
    <property type="protein sequence ID" value="ORZ23294.1"/>
    <property type="molecule type" value="Genomic_DNA"/>
</dbReference>
<feature type="transmembrane region" description="Helical" evidence="6">
    <location>
        <begin position="350"/>
        <end position="370"/>
    </location>
</feature>
<feature type="transmembrane region" description="Helical" evidence="6">
    <location>
        <begin position="64"/>
        <end position="93"/>
    </location>
</feature>
<reference evidence="7 8" key="1">
    <citation type="submission" date="2016-07" db="EMBL/GenBank/DDBJ databases">
        <title>Pervasive Adenine N6-methylation of Active Genes in Fungi.</title>
        <authorList>
            <consortium name="DOE Joint Genome Institute"/>
            <person name="Mondo S.J."/>
            <person name="Dannebaum R.O."/>
            <person name="Kuo R.C."/>
            <person name="Labutti K."/>
            <person name="Haridas S."/>
            <person name="Kuo A."/>
            <person name="Salamov A."/>
            <person name="Ahrendt S.R."/>
            <person name="Lipzen A."/>
            <person name="Sullivan W."/>
            <person name="Andreopoulos W.B."/>
            <person name="Clum A."/>
            <person name="Lindquist E."/>
            <person name="Daum C."/>
            <person name="Ramamoorthy G.K."/>
            <person name="Gryganskyi A."/>
            <person name="Culley D."/>
            <person name="Magnuson J.K."/>
            <person name="James T.Y."/>
            <person name="O'Malley M.A."/>
            <person name="Stajich J.E."/>
            <person name="Spatafora J.W."/>
            <person name="Visel A."/>
            <person name="Grigoriev I.V."/>
        </authorList>
    </citation>
    <scope>NUCLEOTIDE SEQUENCE [LARGE SCALE GENOMIC DNA]</scope>
    <source>
        <strain evidence="7 8">NRRL 1336</strain>
    </source>
</reference>
<dbReference type="Pfam" id="PF01554">
    <property type="entry name" value="MatE"/>
    <property type="match status" value="2"/>
</dbReference>
<dbReference type="GO" id="GO:0042910">
    <property type="term" value="F:xenobiotic transmembrane transporter activity"/>
    <property type="evidence" value="ECO:0007669"/>
    <property type="project" value="InterPro"/>
</dbReference>
<organism evidence="7 8">
    <name type="scientific">Absidia repens</name>
    <dbReference type="NCBI Taxonomy" id="90262"/>
    <lineage>
        <taxon>Eukaryota</taxon>
        <taxon>Fungi</taxon>
        <taxon>Fungi incertae sedis</taxon>
        <taxon>Mucoromycota</taxon>
        <taxon>Mucoromycotina</taxon>
        <taxon>Mucoromycetes</taxon>
        <taxon>Mucorales</taxon>
        <taxon>Cunninghamellaceae</taxon>
        <taxon>Absidia</taxon>
    </lineage>
</organism>
<dbReference type="AlphaFoldDB" id="A0A1X2IW71"/>
<proteinExistence type="inferred from homology"/>
<dbReference type="InterPro" id="IPR045069">
    <property type="entry name" value="MATE_euk"/>
</dbReference>